<keyword evidence="3" id="KW-1185">Reference proteome</keyword>
<gene>
    <name evidence="2" type="ORF">ANCDUO_22346</name>
</gene>
<reference evidence="2 3" key="1">
    <citation type="submission" date="2013-12" db="EMBL/GenBank/DDBJ databases">
        <title>Draft genome of the parsitic nematode Ancylostoma duodenale.</title>
        <authorList>
            <person name="Mitreva M."/>
        </authorList>
    </citation>
    <scope>NUCLEOTIDE SEQUENCE [LARGE SCALE GENOMIC DNA]</scope>
    <source>
        <strain evidence="2 3">Zhejiang</strain>
    </source>
</reference>
<feature type="compositionally biased region" description="Low complexity" evidence="1">
    <location>
        <begin position="106"/>
        <end position="122"/>
    </location>
</feature>
<dbReference type="EMBL" id="KN767512">
    <property type="protein sequence ID" value="KIH47591.1"/>
    <property type="molecule type" value="Genomic_DNA"/>
</dbReference>
<feature type="compositionally biased region" description="Polar residues" evidence="1">
    <location>
        <begin position="1"/>
        <end position="19"/>
    </location>
</feature>
<feature type="non-terminal residue" evidence="2">
    <location>
        <position position="1"/>
    </location>
</feature>
<dbReference type="OrthoDB" id="418495at2759"/>
<protein>
    <submittedName>
        <fullName evidence="2">Uncharacterized protein</fullName>
    </submittedName>
</protein>
<sequence length="234" mass="25432">GYPPTYQTAAFSTYNGQSPSPKPQVYTYAGPGHAVKPTYSTNIASQYASSAEHTGIDANSVAEPETVGSVYGGENPPEAAVYTLQTAPPQTPPPTFPPTRPPRPPTTTTTTPRPTTTTTRPRPTAPPTTPSTKPPTTTKTPEMAVSAQALTQQIRRLPAVLYLDSRVEGSSELETMLRDTYGLPLVAFYVDKRQDTRLGDQHIQNYHKNGQIPQLVEYVCGDERKKKKTKKTSS</sequence>
<dbReference type="PRINTS" id="PR01217">
    <property type="entry name" value="PRICHEXTENSN"/>
</dbReference>
<proteinExistence type="predicted"/>
<evidence type="ECO:0000313" key="2">
    <source>
        <dbReference type="EMBL" id="KIH47591.1"/>
    </source>
</evidence>
<dbReference type="Proteomes" id="UP000054047">
    <property type="component" value="Unassembled WGS sequence"/>
</dbReference>
<evidence type="ECO:0000256" key="1">
    <source>
        <dbReference type="SAM" id="MobiDB-lite"/>
    </source>
</evidence>
<feature type="region of interest" description="Disordered" evidence="1">
    <location>
        <begin position="1"/>
        <end position="24"/>
    </location>
</feature>
<accession>A0A0C2FRM6</accession>
<evidence type="ECO:0000313" key="3">
    <source>
        <dbReference type="Proteomes" id="UP000054047"/>
    </source>
</evidence>
<feature type="region of interest" description="Disordered" evidence="1">
    <location>
        <begin position="49"/>
        <end position="142"/>
    </location>
</feature>
<feature type="compositionally biased region" description="Pro residues" evidence="1">
    <location>
        <begin position="123"/>
        <end position="133"/>
    </location>
</feature>
<organism evidence="2 3">
    <name type="scientific">Ancylostoma duodenale</name>
    <dbReference type="NCBI Taxonomy" id="51022"/>
    <lineage>
        <taxon>Eukaryota</taxon>
        <taxon>Metazoa</taxon>
        <taxon>Ecdysozoa</taxon>
        <taxon>Nematoda</taxon>
        <taxon>Chromadorea</taxon>
        <taxon>Rhabditida</taxon>
        <taxon>Rhabditina</taxon>
        <taxon>Rhabditomorpha</taxon>
        <taxon>Strongyloidea</taxon>
        <taxon>Ancylostomatidae</taxon>
        <taxon>Ancylostomatinae</taxon>
        <taxon>Ancylostoma</taxon>
    </lineage>
</organism>
<dbReference type="AlphaFoldDB" id="A0A0C2FRM6"/>
<feature type="compositionally biased region" description="Pro residues" evidence="1">
    <location>
        <begin position="89"/>
        <end position="105"/>
    </location>
</feature>
<name>A0A0C2FRM6_9BILA</name>